<evidence type="ECO:0000256" key="1">
    <source>
        <dbReference type="SAM" id="MobiDB-lite"/>
    </source>
</evidence>
<evidence type="ECO:0000313" key="3">
    <source>
        <dbReference type="EMBL" id="EXV00373.1"/>
    </source>
</evidence>
<gene>
    <name evidence="3" type="ORF">X797_006433</name>
</gene>
<feature type="compositionally biased region" description="Low complexity" evidence="1">
    <location>
        <begin position="31"/>
        <end position="43"/>
    </location>
</feature>
<keyword evidence="2" id="KW-0812">Transmembrane</keyword>
<dbReference type="AlphaFoldDB" id="A0A014PR66"/>
<dbReference type="Proteomes" id="UP000030151">
    <property type="component" value="Unassembled WGS sequence"/>
</dbReference>
<accession>A0A014PR66</accession>
<feature type="transmembrane region" description="Helical" evidence="2">
    <location>
        <begin position="129"/>
        <end position="150"/>
    </location>
</feature>
<evidence type="ECO:0000256" key="2">
    <source>
        <dbReference type="SAM" id="Phobius"/>
    </source>
</evidence>
<reference evidence="3 4" key="1">
    <citation type="submission" date="2014-02" db="EMBL/GenBank/DDBJ databases">
        <title>The genome sequence of the entomopathogenic fungus Metarhizium robertsii ARSEF 2575.</title>
        <authorList>
            <person name="Giuliano Garisto Donzelli B."/>
            <person name="Roe B.A."/>
            <person name="Macmil S.L."/>
            <person name="Krasnoff S.B."/>
            <person name="Gibson D.M."/>
        </authorList>
    </citation>
    <scope>NUCLEOTIDE SEQUENCE [LARGE SCALE GENOMIC DNA]</scope>
    <source>
        <strain evidence="3 4">ARSEF 2575</strain>
    </source>
</reference>
<keyword evidence="2" id="KW-1133">Transmembrane helix</keyword>
<evidence type="ECO:0000313" key="4">
    <source>
        <dbReference type="Proteomes" id="UP000030151"/>
    </source>
</evidence>
<keyword evidence="2" id="KW-0472">Membrane</keyword>
<dbReference type="HOGENOM" id="CLU_1496583_0_0_1"/>
<feature type="transmembrane region" description="Helical" evidence="2">
    <location>
        <begin position="97"/>
        <end position="117"/>
    </location>
</feature>
<feature type="transmembrane region" description="Helical" evidence="2">
    <location>
        <begin position="58"/>
        <end position="77"/>
    </location>
</feature>
<comment type="caution">
    <text evidence="3">The sequence shown here is derived from an EMBL/GenBank/DDBJ whole genome shotgun (WGS) entry which is preliminary data.</text>
</comment>
<dbReference type="EMBL" id="JELW01000013">
    <property type="protein sequence ID" value="EXV00373.1"/>
    <property type="molecule type" value="Genomic_DNA"/>
</dbReference>
<sequence>MLLTSRLSYLPYPIRLDPETHSTKVINSPTSPGSKMPHSSSSKWPAKQSRAHRRAYKCFNALGVLSAGIATAAIVYLHRASTTYQQKPSQRDAVPVVRVFSTQIDILYILSIIIYCTVGMTDILQGRQYWSHCGFVTILVALGIGGFLGLERMLDALVVGGYASLISAKSLARFMDYTSQ</sequence>
<proteinExistence type="predicted"/>
<organism evidence="3 4">
    <name type="scientific">Metarhizium robertsii</name>
    <dbReference type="NCBI Taxonomy" id="568076"/>
    <lineage>
        <taxon>Eukaryota</taxon>
        <taxon>Fungi</taxon>
        <taxon>Dikarya</taxon>
        <taxon>Ascomycota</taxon>
        <taxon>Pezizomycotina</taxon>
        <taxon>Sordariomycetes</taxon>
        <taxon>Hypocreomycetidae</taxon>
        <taxon>Hypocreales</taxon>
        <taxon>Clavicipitaceae</taxon>
        <taxon>Metarhizium</taxon>
    </lineage>
</organism>
<feature type="region of interest" description="Disordered" evidence="1">
    <location>
        <begin position="21"/>
        <end position="46"/>
    </location>
</feature>
<name>A0A014PR66_9HYPO</name>
<protein>
    <submittedName>
        <fullName evidence="3">Uncharacterized protein</fullName>
    </submittedName>
</protein>